<organism evidence="2 3">
    <name type="scientific">Colletotrichum higginsianum (strain IMI 349063)</name>
    <name type="common">Crucifer anthracnose fungus</name>
    <dbReference type="NCBI Taxonomy" id="759273"/>
    <lineage>
        <taxon>Eukaryota</taxon>
        <taxon>Fungi</taxon>
        <taxon>Dikarya</taxon>
        <taxon>Ascomycota</taxon>
        <taxon>Pezizomycotina</taxon>
        <taxon>Sordariomycetes</taxon>
        <taxon>Hypocreomycetidae</taxon>
        <taxon>Glomerellales</taxon>
        <taxon>Glomerellaceae</taxon>
        <taxon>Colletotrichum</taxon>
        <taxon>Colletotrichum destructivum species complex</taxon>
    </lineage>
</organism>
<gene>
    <name evidence="2" type="ORF">CH063_03731</name>
</gene>
<feature type="region of interest" description="Disordered" evidence="1">
    <location>
        <begin position="126"/>
        <end position="166"/>
    </location>
</feature>
<dbReference type="HOGENOM" id="CLU_1602597_0_0_1"/>
<reference evidence="3" key="1">
    <citation type="journal article" date="2012" name="Nat. Genet.">
        <title>Lifestyle transitions in plant pathogenic Colletotrichum fungi deciphered by genome and transcriptome analyses.</title>
        <authorList>
            <person name="O'Connell R.J."/>
            <person name="Thon M.R."/>
            <person name="Hacquard S."/>
            <person name="Amyotte S.G."/>
            <person name="Kleemann J."/>
            <person name="Torres M.F."/>
            <person name="Damm U."/>
            <person name="Buiate E.A."/>
            <person name="Epstein L."/>
            <person name="Alkan N."/>
            <person name="Altmueller J."/>
            <person name="Alvarado-Balderrama L."/>
            <person name="Bauser C.A."/>
            <person name="Becker C."/>
            <person name="Birren B.W."/>
            <person name="Chen Z."/>
            <person name="Choi J."/>
            <person name="Crouch J.A."/>
            <person name="Duvick J.P."/>
            <person name="Farman M.A."/>
            <person name="Gan P."/>
            <person name="Heiman D."/>
            <person name="Henrissat B."/>
            <person name="Howard R.J."/>
            <person name="Kabbage M."/>
            <person name="Koch C."/>
            <person name="Kracher B."/>
            <person name="Kubo Y."/>
            <person name="Law A.D."/>
            <person name="Lebrun M.-H."/>
            <person name="Lee Y.-H."/>
            <person name="Miyara I."/>
            <person name="Moore N."/>
            <person name="Neumann U."/>
            <person name="Nordstroem K."/>
            <person name="Panaccione D.G."/>
            <person name="Panstruga R."/>
            <person name="Place M."/>
            <person name="Proctor R.H."/>
            <person name="Prusky D."/>
            <person name="Rech G."/>
            <person name="Reinhardt R."/>
            <person name="Rollins J.A."/>
            <person name="Rounsley S."/>
            <person name="Schardl C.L."/>
            <person name="Schwartz D.C."/>
            <person name="Shenoy N."/>
            <person name="Shirasu K."/>
            <person name="Sikhakolli U.R."/>
            <person name="Stueber K."/>
            <person name="Sukno S.A."/>
            <person name="Sweigard J.A."/>
            <person name="Takano Y."/>
            <person name="Takahara H."/>
            <person name="Trail F."/>
            <person name="van der Does H.C."/>
            <person name="Voll L.M."/>
            <person name="Will I."/>
            <person name="Young S."/>
            <person name="Zeng Q."/>
            <person name="Zhang J."/>
            <person name="Zhou S."/>
            <person name="Dickman M.B."/>
            <person name="Schulze-Lefert P."/>
            <person name="Ver Loren van Themaat E."/>
            <person name="Ma L.-J."/>
            <person name="Vaillancourt L.J."/>
        </authorList>
    </citation>
    <scope>NUCLEOTIDE SEQUENCE [LARGE SCALE GENOMIC DNA]</scope>
    <source>
        <strain evidence="3">IMI 349063</strain>
    </source>
</reference>
<dbReference type="EMBL" id="CACQ02008168">
    <property type="protein sequence ID" value="CCF45920.1"/>
    <property type="molecule type" value="Genomic_DNA"/>
</dbReference>
<dbReference type="AlphaFoldDB" id="H1W0A8"/>
<evidence type="ECO:0000256" key="1">
    <source>
        <dbReference type="SAM" id="MobiDB-lite"/>
    </source>
</evidence>
<proteinExistence type="predicted"/>
<dbReference type="Proteomes" id="UP000007174">
    <property type="component" value="Unassembled WGS sequence"/>
</dbReference>
<sequence length="166" mass="17357">MDSRCQEAGAGKGTRTLPVSFLLLNPAPTIRRKTTTRLAMRVETALVSTVVAFASSRTARADMTCGTSASLNTRLAWKAHIACAATPVRKTSVGRTASVGIREAGRLGAGAASIRRVEETTKCGGFKRNPLSGLGRSSPSELPWEASGPVELGGDPLPPTRVEAPK</sequence>
<accession>H1W0A8</accession>
<protein>
    <submittedName>
        <fullName evidence="2">Uncharacterized protein</fullName>
    </submittedName>
</protein>
<dbReference type="VEuPathDB" id="FungiDB:CH63R_08576"/>
<evidence type="ECO:0000313" key="2">
    <source>
        <dbReference type="EMBL" id="CCF45920.1"/>
    </source>
</evidence>
<evidence type="ECO:0000313" key="3">
    <source>
        <dbReference type="Proteomes" id="UP000007174"/>
    </source>
</evidence>
<name>H1W0A8_COLHI</name>